<dbReference type="SUPFAM" id="SSF53474">
    <property type="entry name" value="alpha/beta-Hydrolases"/>
    <property type="match status" value="1"/>
</dbReference>
<proteinExistence type="predicted"/>
<dbReference type="Proteomes" id="UP001179952">
    <property type="component" value="Unassembled WGS sequence"/>
</dbReference>
<dbReference type="Pfam" id="PF12146">
    <property type="entry name" value="Hydrolase_4"/>
    <property type="match status" value="1"/>
</dbReference>
<dbReference type="Gene3D" id="3.40.50.1820">
    <property type="entry name" value="alpha/beta hydrolase"/>
    <property type="match status" value="1"/>
</dbReference>
<protein>
    <recommendedName>
        <fullName evidence="1">Serine aminopeptidase S33 domain-containing protein</fullName>
    </recommendedName>
</protein>
<name>A0AAV9AZP8_ACOGR</name>
<dbReference type="InterPro" id="IPR029058">
    <property type="entry name" value="AB_hydrolase_fold"/>
</dbReference>
<dbReference type="InterPro" id="IPR022742">
    <property type="entry name" value="Hydrolase_4"/>
</dbReference>
<evidence type="ECO:0000313" key="3">
    <source>
        <dbReference type="Proteomes" id="UP001179952"/>
    </source>
</evidence>
<reference evidence="2" key="2">
    <citation type="submission" date="2023-06" db="EMBL/GenBank/DDBJ databases">
        <authorList>
            <person name="Ma L."/>
            <person name="Liu K.-W."/>
            <person name="Li Z."/>
            <person name="Hsiao Y.-Y."/>
            <person name="Qi Y."/>
            <person name="Fu T."/>
            <person name="Tang G."/>
            <person name="Zhang D."/>
            <person name="Sun W.-H."/>
            <person name="Liu D.-K."/>
            <person name="Li Y."/>
            <person name="Chen G.-Z."/>
            <person name="Liu X.-D."/>
            <person name="Liao X.-Y."/>
            <person name="Jiang Y.-T."/>
            <person name="Yu X."/>
            <person name="Hao Y."/>
            <person name="Huang J."/>
            <person name="Zhao X.-W."/>
            <person name="Ke S."/>
            <person name="Chen Y.-Y."/>
            <person name="Wu W.-L."/>
            <person name="Hsu J.-L."/>
            <person name="Lin Y.-F."/>
            <person name="Huang M.-D."/>
            <person name="Li C.-Y."/>
            <person name="Huang L."/>
            <person name="Wang Z.-W."/>
            <person name="Zhao X."/>
            <person name="Zhong W.-Y."/>
            <person name="Peng D.-H."/>
            <person name="Ahmad S."/>
            <person name="Lan S."/>
            <person name="Zhang J.-S."/>
            <person name="Tsai W.-C."/>
            <person name="Van De Peer Y."/>
            <person name="Liu Z.-J."/>
        </authorList>
    </citation>
    <scope>NUCLEOTIDE SEQUENCE</scope>
    <source>
        <strain evidence="2">SCP</strain>
        <tissue evidence="2">Leaves</tissue>
    </source>
</reference>
<accession>A0AAV9AZP8</accession>
<dbReference type="PANTHER" id="PTHR42886:SF53">
    <property type="entry name" value="ALPHA_BETA-HYDROLASES SUPERFAMILY PROTEIN"/>
    <property type="match status" value="1"/>
</dbReference>
<feature type="domain" description="Serine aminopeptidase S33" evidence="1">
    <location>
        <begin position="72"/>
        <end position="276"/>
    </location>
</feature>
<keyword evidence="3" id="KW-1185">Reference proteome</keyword>
<organism evidence="2 3">
    <name type="scientific">Acorus gramineus</name>
    <name type="common">Dwarf sweet flag</name>
    <dbReference type="NCBI Taxonomy" id="55184"/>
    <lineage>
        <taxon>Eukaryota</taxon>
        <taxon>Viridiplantae</taxon>
        <taxon>Streptophyta</taxon>
        <taxon>Embryophyta</taxon>
        <taxon>Tracheophyta</taxon>
        <taxon>Spermatophyta</taxon>
        <taxon>Magnoliopsida</taxon>
        <taxon>Liliopsida</taxon>
        <taxon>Acoraceae</taxon>
        <taxon>Acorus</taxon>
    </lineage>
</organism>
<reference evidence="2" key="1">
    <citation type="journal article" date="2023" name="Nat. Commun.">
        <title>Diploid and tetraploid genomes of Acorus and the evolution of monocots.</title>
        <authorList>
            <person name="Ma L."/>
            <person name="Liu K.W."/>
            <person name="Li Z."/>
            <person name="Hsiao Y.Y."/>
            <person name="Qi Y."/>
            <person name="Fu T."/>
            <person name="Tang G.D."/>
            <person name="Zhang D."/>
            <person name="Sun W.H."/>
            <person name="Liu D.K."/>
            <person name="Li Y."/>
            <person name="Chen G.Z."/>
            <person name="Liu X.D."/>
            <person name="Liao X.Y."/>
            <person name="Jiang Y.T."/>
            <person name="Yu X."/>
            <person name="Hao Y."/>
            <person name="Huang J."/>
            <person name="Zhao X.W."/>
            <person name="Ke S."/>
            <person name="Chen Y.Y."/>
            <person name="Wu W.L."/>
            <person name="Hsu J.L."/>
            <person name="Lin Y.F."/>
            <person name="Huang M.D."/>
            <person name="Li C.Y."/>
            <person name="Huang L."/>
            <person name="Wang Z.W."/>
            <person name="Zhao X."/>
            <person name="Zhong W.Y."/>
            <person name="Peng D.H."/>
            <person name="Ahmad S."/>
            <person name="Lan S."/>
            <person name="Zhang J.S."/>
            <person name="Tsai W.C."/>
            <person name="Van de Peer Y."/>
            <person name="Liu Z.J."/>
        </authorList>
    </citation>
    <scope>NUCLEOTIDE SEQUENCE</scope>
    <source>
        <strain evidence="2">SCP</strain>
    </source>
</reference>
<comment type="caution">
    <text evidence="2">The sequence shown here is derived from an EMBL/GenBank/DDBJ whole genome shotgun (WGS) entry which is preliminary data.</text>
</comment>
<gene>
    <name evidence="2" type="ORF">QJS04_geneDACA005279</name>
</gene>
<evidence type="ECO:0000313" key="2">
    <source>
        <dbReference type="EMBL" id="KAK1269894.1"/>
    </source>
</evidence>
<sequence length="307" mass="34294">MQLVLGRGYNNSTVEKGDLQCHQACITCQNSDLAQGQSSKKEGSLVSKQRIIIENRFGEKLVSILYETGSNDLVILCHGFRSSKESKTLVNLAAALTKERISVVCFDFSGNGESEGSFQYGNYRKEVDDLHAIIRYYFGLKRTISAIVGHSKGGDVVLLYASMYHDIHTIVNISGRFYLDRGIEARLGEGFLERIRNDMFIDVKDKSGQVQYRVTEESLMDRLSTDMHQACLLINKDCRILTVHGSADEIVPAEDALEFAKLIPNHKLKIIEGADHLFRSHHVELALTLVDFVISNDTGHSTVHGDI</sequence>
<dbReference type="AlphaFoldDB" id="A0AAV9AZP8"/>
<dbReference type="PANTHER" id="PTHR42886">
    <property type="entry name" value="RE40534P-RELATED"/>
    <property type="match status" value="1"/>
</dbReference>
<dbReference type="EMBL" id="JAUJYN010000006">
    <property type="protein sequence ID" value="KAK1269894.1"/>
    <property type="molecule type" value="Genomic_DNA"/>
</dbReference>
<evidence type="ECO:0000259" key="1">
    <source>
        <dbReference type="Pfam" id="PF12146"/>
    </source>
</evidence>